<reference evidence="12" key="1">
    <citation type="submission" date="2025-08" db="UniProtKB">
        <authorList>
            <consortium name="RefSeq"/>
        </authorList>
    </citation>
    <scope>IDENTIFICATION</scope>
</reference>
<keyword evidence="3 7" id="KW-0067">ATP-binding</keyword>
<dbReference type="InterPro" id="IPR027640">
    <property type="entry name" value="Kinesin-like_fam"/>
</dbReference>
<evidence type="ECO:0000256" key="9">
    <source>
        <dbReference type="SAM" id="MobiDB-lite"/>
    </source>
</evidence>
<keyword evidence="4 8" id="KW-0175">Coiled coil</keyword>
<sequence length="2032" mass="233448">MSDKIQVVIRLRPLNEREKHNGSDLAWQTREKRIISATEGTNNQSYMFDRVYDCNDITADIYHETVEPIICATMEGFNGTIFAYGQTSSGKTYTMSGSKEEKGIIPMAMQSMFDAIDNAPNRQFLLRVSYMEIYNEKITDLLDVEEKTLKLLEDENRVVHVSGLKEMVFQNIDDMLAIKKKGDSRRRVAETARNEESSRSHAIFCMIIESQERQDNDDDDLRDESVRLSLLYFIDLAGSEKCSENTGDRFREGCAINKSLSVLGQVISKLSDGISHQHINYRDSKLTRLLQNGLGGNSKTAIICTINPTAIDETHSTLRFASRAKTINNQPMINEITDVSNKAILKRYQQEIHQLKKQLESYKKQTPQKNLNPYYRFISNDSEKEQLEKKYQNTIDTLKKMICVSTSENTKQRIIRRKTWCPGLLKRKIEAPITDACRTPARFLDSIAETSLSDDESKTTDTSNNLKRISNGKPLVNYVSCSVQTECKNENEHFLRFENEMLKNMLTMKENESHMPSPTKKPRLSVPDHDETKEFLELELQCVNDGIKLSVEEEKIEKERQRLKEEKTNHDREVKAFIDSKTDLMQKVQSTEIENMYLLSKLQNSQERVKSLEEELQHAQRSSLLDTSCCSNSGDRPLLNLSNITSRSASRSARIADYNLLNDQIFNLESQVQILESQVQKLSHDLQLAKEQILSKSEEITFLSSENNEQKLELNKLIAENDKLNQLVQDKTPVFEHKEYIDLKTQLNKVMQDNEKLNYKLKLKAEELTYLSRASVDQQVQLDDKIPELSTSEESKTPEDNNDVLSELQEQLAATIREKEKIALELAIKGEECTKLQENVEIAHLVVLEMKKSLKETREHLLAQKDVDLSQIEQLDTSIRKSMSLNSADRSQWKSVSIVHQVNLKDNDKDDSDVLITSLEDYDSSDISDLASKSQLLECQTSLDKKIQECHSLKDEINSLKKEVEIKTKECSSLKIKLESFESVSEVRSNPIIVSQQNSNESDSELERLKHGSGELVEDENLQIQNNLHQLNSLARDCTLDKQEYDYLKGELLSNKAELEAKRQQCEDLVEQLSEMKSKFSDYKTQKDKEIEALQCSLQRLESKALEYDVLVEEIGRSEGESKEKADIILLKSELSHKTKELNDLKEKHKLLFESSESKIQNFAALEKEIRDFNILDAEQEEQLFSADVNLQSAKQEICDGLELNLSHSGYIDNIQPNSFDINEDDIIELRKELKSKLTYINELKRDNSNLKDSLERLTAENAGFISLDSKLNVCQKELQSKVDECHNLAAELDLRAQDSEMIKELEENLSAKSQECLFLSKELSLLKERKMDDNERVTELPEIKESEMDELKEIEEKLSAKSQECLVHSREFSELEGRNIELNKTVKELEEELSEKSQECLALSKVLSELKQKNMEESITVKELEEKLSEKSEECSALFKELSELKDGKMEESVTVKELEEKLSEKSEECLAHSRELSELQAGEMKTEKHFACELEQKRKEQIELTNELAAFKQDKENQINDLEKQLMVKTQEYNSLSENLKSLEITHSGIQSDLKKELEEKCQLYECQSNELDTILQKYSSLQGSLLELKSDIAKKYNEIKDKDLEIEELRHQALCLQSQLTKKDQLHVTPGSNNESMNKESSEIKEEISNNSTIQKPNNSGVYNDSTDVQNLLKEKVQECSFLTDKLENLEKNIQEKTEMLKKLKREKILQSEKLEKYEWKAEKAEFFRKKFEDQMNKTSCLEDELEKQKEMCTLPSDSHLSSKSNIHECSNCAAMANQIREAEQKQCHVITCLQTEIKNFTSEIEELSKENGLFKETIHKLQTETMSEKQNCTTNMESKGKGVNTDDVEDLRKQLSDKFMSLARAEATNKISKLHFSKLESSYKETISILEDKIKYLQEELRRAQVNSDENTISIKREVPAKPSSPHKSNVIPSRGVVDQLAIVTLEAEKAKLHRKLETLQQKLLNSLKNNEDLKKELSVHKNVAITKKLAVVNKSTGTERCEAAESPVNIKPPLTPSRSMKDDCKSQ</sequence>
<evidence type="ECO:0000256" key="6">
    <source>
        <dbReference type="ARBA" id="ARBA00023212"/>
    </source>
</evidence>
<dbReference type="RefSeq" id="XP_036366610.1">
    <property type="nucleotide sequence ID" value="XM_036510717.1"/>
</dbReference>
<evidence type="ECO:0000256" key="4">
    <source>
        <dbReference type="ARBA" id="ARBA00023054"/>
    </source>
</evidence>
<evidence type="ECO:0000256" key="5">
    <source>
        <dbReference type="ARBA" id="ARBA00023175"/>
    </source>
</evidence>
<keyword evidence="6" id="KW-0963">Cytoplasm</keyword>
<feature type="coiled-coil region" evidence="8">
    <location>
        <begin position="1296"/>
        <end position="1622"/>
    </location>
</feature>
<dbReference type="PANTHER" id="PTHR47968:SF75">
    <property type="entry name" value="CENTROMERE-ASSOCIATED PROTEIN E"/>
    <property type="match status" value="1"/>
</dbReference>
<dbReference type="Pfam" id="PF00225">
    <property type="entry name" value="Kinesin"/>
    <property type="match status" value="1"/>
</dbReference>
<feature type="coiled-coil region" evidence="8">
    <location>
        <begin position="1049"/>
        <end position="1104"/>
    </location>
</feature>
<dbReference type="Gene3D" id="3.40.850.10">
    <property type="entry name" value="Kinesin motor domain"/>
    <property type="match status" value="1"/>
</dbReference>
<dbReference type="GO" id="GO:0005524">
    <property type="term" value="F:ATP binding"/>
    <property type="evidence" value="ECO:0007669"/>
    <property type="project" value="UniProtKB-UniRule"/>
</dbReference>
<dbReference type="GO" id="GO:0005874">
    <property type="term" value="C:microtubule"/>
    <property type="evidence" value="ECO:0007669"/>
    <property type="project" value="TreeGrafter"/>
</dbReference>
<feature type="coiled-coil region" evidence="8">
    <location>
        <begin position="549"/>
        <end position="622"/>
    </location>
</feature>
<evidence type="ECO:0000256" key="2">
    <source>
        <dbReference type="ARBA" id="ARBA00022741"/>
    </source>
</evidence>
<feature type="binding site" evidence="7">
    <location>
        <begin position="85"/>
        <end position="92"/>
    </location>
    <ligand>
        <name>ATP</name>
        <dbReference type="ChEBI" id="CHEBI:30616"/>
    </ligand>
</feature>
<evidence type="ECO:0000256" key="3">
    <source>
        <dbReference type="ARBA" id="ARBA00022840"/>
    </source>
</evidence>
<gene>
    <name evidence="12" type="primary">LOC115221616</name>
</gene>
<dbReference type="Proteomes" id="UP000515154">
    <property type="component" value="Linkage group LG18"/>
</dbReference>
<feature type="compositionally biased region" description="Basic and acidic residues" evidence="9">
    <location>
        <begin position="1640"/>
        <end position="1651"/>
    </location>
</feature>
<dbReference type="GO" id="GO:0008017">
    <property type="term" value="F:microtubule binding"/>
    <property type="evidence" value="ECO:0007669"/>
    <property type="project" value="InterPro"/>
</dbReference>
<dbReference type="GO" id="GO:0000278">
    <property type="term" value="P:mitotic cell cycle"/>
    <property type="evidence" value="ECO:0007669"/>
    <property type="project" value="TreeGrafter"/>
</dbReference>
<feature type="region of interest" description="Disordered" evidence="9">
    <location>
        <begin position="1829"/>
        <end position="1850"/>
    </location>
</feature>
<dbReference type="KEGG" id="osn:115221616"/>
<feature type="region of interest" description="Disordered" evidence="9">
    <location>
        <begin position="1629"/>
        <end position="1665"/>
    </location>
</feature>
<dbReference type="InterPro" id="IPR027417">
    <property type="entry name" value="P-loop_NTPase"/>
</dbReference>
<keyword evidence="6" id="KW-0206">Cytoskeleton</keyword>
<feature type="region of interest" description="Disordered" evidence="9">
    <location>
        <begin position="2007"/>
        <end position="2032"/>
    </location>
</feature>
<dbReference type="SUPFAM" id="SSF52540">
    <property type="entry name" value="P-loop containing nucleoside triphosphate hydrolases"/>
    <property type="match status" value="1"/>
</dbReference>
<comment type="similarity">
    <text evidence="7">Belongs to the TRAFAC class myosin-kinesin ATPase superfamily. Kinesin family.</text>
</comment>
<feature type="coiled-coil region" evidence="8">
    <location>
        <begin position="658"/>
        <end position="727"/>
    </location>
</feature>
<feature type="compositionally biased region" description="Polar residues" evidence="9">
    <location>
        <begin position="1656"/>
        <end position="1665"/>
    </location>
</feature>
<dbReference type="InterPro" id="IPR001752">
    <property type="entry name" value="Kinesin_motor_dom"/>
</dbReference>
<evidence type="ECO:0000256" key="8">
    <source>
        <dbReference type="SAM" id="Coils"/>
    </source>
</evidence>
<evidence type="ECO:0000313" key="11">
    <source>
        <dbReference type="Proteomes" id="UP000515154"/>
    </source>
</evidence>
<comment type="subcellular location">
    <subcellularLocation>
        <location evidence="1">Cytoplasm</location>
        <location evidence="1">Cytoskeleton</location>
    </subcellularLocation>
</comment>
<protein>
    <submittedName>
        <fullName evidence="12">LOW QUALITY PROTEIN: kinesin-like protein KIN-7I</fullName>
    </submittedName>
</protein>
<keyword evidence="5 7" id="KW-0505">Motor protein</keyword>
<organism evidence="11 12">
    <name type="scientific">Octopus sinensis</name>
    <name type="common">East Asian common octopus</name>
    <dbReference type="NCBI Taxonomy" id="2607531"/>
    <lineage>
        <taxon>Eukaryota</taxon>
        <taxon>Metazoa</taxon>
        <taxon>Spiralia</taxon>
        <taxon>Lophotrochozoa</taxon>
        <taxon>Mollusca</taxon>
        <taxon>Cephalopoda</taxon>
        <taxon>Coleoidea</taxon>
        <taxon>Octopodiformes</taxon>
        <taxon>Octopoda</taxon>
        <taxon>Incirrata</taxon>
        <taxon>Octopodidae</taxon>
        <taxon>Octopus</taxon>
    </lineage>
</organism>
<evidence type="ECO:0000313" key="12">
    <source>
        <dbReference type="RefSeq" id="XP_036366610.1"/>
    </source>
</evidence>
<keyword evidence="11" id="KW-1185">Reference proteome</keyword>
<dbReference type="PANTHER" id="PTHR47968">
    <property type="entry name" value="CENTROMERE PROTEIN E"/>
    <property type="match status" value="1"/>
</dbReference>
<feature type="coiled-coil region" evidence="8">
    <location>
        <begin position="1947"/>
        <end position="1981"/>
    </location>
</feature>
<feature type="coiled-coil region" evidence="8">
    <location>
        <begin position="1676"/>
        <end position="1752"/>
    </location>
</feature>
<feature type="coiled-coil region" evidence="8">
    <location>
        <begin position="943"/>
        <end position="977"/>
    </location>
</feature>
<dbReference type="GO" id="GO:0003777">
    <property type="term" value="F:microtubule motor activity"/>
    <property type="evidence" value="ECO:0007669"/>
    <property type="project" value="InterPro"/>
</dbReference>
<feature type="coiled-coil region" evidence="8">
    <location>
        <begin position="1794"/>
        <end position="1828"/>
    </location>
</feature>
<dbReference type="PROSITE" id="PS50067">
    <property type="entry name" value="KINESIN_MOTOR_2"/>
    <property type="match status" value="1"/>
</dbReference>
<feature type="domain" description="Kinesin motor" evidence="10">
    <location>
        <begin position="4"/>
        <end position="327"/>
    </location>
</feature>
<name>A0A7E6FGX3_9MOLL</name>
<keyword evidence="2 7" id="KW-0547">Nucleotide-binding</keyword>
<evidence type="ECO:0000256" key="7">
    <source>
        <dbReference type="PROSITE-ProRule" id="PRU00283"/>
    </source>
</evidence>
<dbReference type="SMART" id="SM00129">
    <property type="entry name" value="KISc"/>
    <property type="match status" value="1"/>
</dbReference>
<evidence type="ECO:0000256" key="1">
    <source>
        <dbReference type="ARBA" id="ARBA00004245"/>
    </source>
</evidence>
<accession>A0A7E6FGX3</accession>
<dbReference type="GO" id="GO:0007018">
    <property type="term" value="P:microtubule-based movement"/>
    <property type="evidence" value="ECO:0007669"/>
    <property type="project" value="InterPro"/>
</dbReference>
<dbReference type="FunFam" id="3.40.850.10:FF:000177">
    <property type="entry name" value="Kinesin-like protein"/>
    <property type="match status" value="1"/>
</dbReference>
<proteinExistence type="inferred from homology"/>
<dbReference type="PRINTS" id="PR00380">
    <property type="entry name" value="KINESINHEAVY"/>
</dbReference>
<dbReference type="InterPro" id="IPR036961">
    <property type="entry name" value="Kinesin_motor_dom_sf"/>
</dbReference>
<feature type="compositionally biased region" description="Polar residues" evidence="9">
    <location>
        <begin position="1829"/>
        <end position="1841"/>
    </location>
</feature>
<evidence type="ECO:0000259" key="10">
    <source>
        <dbReference type="PROSITE" id="PS50067"/>
    </source>
</evidence>